<protein>
    <submittedName>
        <fullName evidence="1">Uncharacterized protein</fullName>
    </submittedName>
</protein>
<dbReference type="RefSeq" id="XP_018283982.1">
    <property type="nucleotide sequence ID" value="XM_018437548.1"/>
</dbReference>
<gene>
    <name evidence="1" type="ORF">PHYBLDRAFT_175680</name>
</gene>
<dbReference type="AlphaFoldDB" id="A0A162T3A5"/>
<dbReference type="VEuPathDB" id="FungiDB:PHYBLDRAFT_175680"/>
<evidence type="ECO:0000313" key="1">
    <source>
        <dbReference type="EMBL" id="OAD65942.1"/>
    </source>
</evidence>
<dbReference type="InParanoid" id="A0A162T3A5"/>
<organism evidence="1 2">
    <name type="scientific">Phycomyces blakesleeanus (strain ATCC 8743b / DSM 1359 / FGSC 10004 / NBRC 33097 / NRRL 1555)</name>
    <dbReference type="NCBI Taxonomy" id="763407"/>
    <lineage>
        <taxon>Eukaryota</taxon>
        <taxon>Fungi</taxon>
        <taxon>Fungi incertae sedis</taxon>
        <taxon>Mucoromycota</taxon>
        <taxon>Mucoromycotina</taxon>
        <taxon>Mucoromycetes</taxon>
        <taxon>Mucorales</taxon>
        <taxon>Phycomycetaceae</taxon>
        <taxon>Phycomyces</taxon>
    </lineage>
</organism>
<dbReference type="GeneID" id="28998454"/>
<sequence>MAVHNTLSSNEICGYASAGTGFKKENITVVIGFNFDSAAMLVLCGYASAGTGFKKENITVVIGFNFDSAAKLVLVQVSKKKTLLCAAKLVLVQVSKKENDTVVISFNLDSVANLVLVQVSKKKLLCGEASVGTGFKKENITVGITVDFEGDLFATLNMAENPVHRFIATFVVMFASCYVVNKGTVFLIEFINKL</sequence>
<dbReference type="EMBL" id="KV441007">
    <property type="protein sequence ID" value="OAD65942.1"/>
    <property type="molecule type" value="Genomic_DNA"/>
</dbReference>
<proteinExistence type="predicted"/>
<dbReference type="Proteomes" id="UP000077315">
    <property type="component" value="Unassembled WGS sequence"/>
</dbReference>
<keyword evidence="2" id="KW-1185">Reference proteome</keyword>
<name>A0A162T3A5_PHYB8</name>
<evidence type="ECO:0000313" key="2">
    <source>
        <dbReference type="Proteomes" id="UP000077315"/>
    </source>
</evidence>
<reference evidence="2" key="1">
    <citation type="submission" date="2015-06" db="EMBL/GenBank/DDBJ databases">
        <title>Expansion of signal transduction pathways in fungi by whole-genome duplication.</title>
        <authorList>
            <consortium name="DOE Joint Genome Institute"/>
            <person name="Corrochano L.M."/>
            <person name="Kuo A."/>
            <person name="Marcet-Houben M."/>
            <person name="Polaino S."/>
            <person name="Salamov A."/>
            <person name="Villalobos J.M."/>
            <person name="Alvarez M.I."/>
            <person name="Avalos J."/>
            <person name="Benito E.P."/>
            <person name="Benoit I."/>
            <person name="Burger G."/>
            <person name="Camino L.P."/>
            <person name="Canovas D."/>
            <person name="Cerda-Olmedo E."/>
            <person name="Cheng J.-F."/>
            <person name="Dominguez A."/>
            <person name="Elias M."/>
            <person name="Eslava A.P."/>
            <person name="Glaser F."/>
            <person name="Grimwood J."/>
            <person name="Gutierrez G."/>
            <person name="Heitman J."/>
            <person name="Henrissat B."/>
            <person name="Iturriaga E.A."/>
            <person name="Lang B.F."/>
            <person name="Lavin J.L."/>
            <person name="Lee S."/>
            <person name="Li W."/>
            <person name="Lindquist E."/>
            <person name="Lopez-Garcia S."/>
            <person name="Luque E.M."/>
            <person name="Marcos A.T."/>
            <person name="Martin J."/>
            <person name="McCluskey K."/>
            <person name="Medina H.R."/>
            <person name="Miralles-Duran A."/>
            <person name="Miyazaki A."/>
            <person name="Munoz-Torres E."/>
            <person name="Oguiza J.A."/>
            <person name="Ohm R."/>
            <person name="Olmedo M."/>
            <person name="Orejas M."/>
            <person name="Ortiz-Castellanos L."/>
            <person name="Pisabarro A.G."/>
            <person name="Rodriguez-Romero J."/>
            <person name="Ruiz-Herrera J."/>
            <person name="Ruiz-Vazquez R."/>
            <person name="Sanz C."/>
            <person name="Schackwitz W."/>
            <person name="Schmutz J."/>
            <person name="Shahriari M."/>
            <person name="Shelest E."/>
            <person name="Silva-Franco F."/>
            <person name="Soanes D."/>
            <person name="Syed K."/>
            <person name="Tagua V.G."/>
            <person name="Talbot N.J."/>
            <person name="Thon M."/>
            <person name="De vries R.P."/>
            <person name="Wiebenga A."/>
            <person name="Yadav J.S."/>
            <person name="Braun E.L."/>
            <person name="Baker S."/>
            <person name="Garre V."/>
            <person name="Horwitz B."/>
            <person name="Torres-Martinez S."/>
            <person name="Idnurm A."/>
            <person name="Herrera-Estrella A."/>
            <person name="Gabaldon T."/>
            <person name="Grigoriev I.V."/>
        </authorList>
    </citation>
    <scope>NUCLEOTIDE SEQUENCE [LARGE SCALE GENOMIC DNA]</scope>
    <source>
        <strain evidence="2">NRRL 1555(-)</strain>
    </source>
</reference>
<accession>A0A162T3A5</accession>